<dbReference type="InterPro" id="IPR003156">
    <property type="entry name" value="DHHA1_dom"/>
</dbReference>
<accession>A0ABW9KQW7</accession>
<evidence type="ECO:0000313" key="3">
    <source>
        <dbReference type="EMBL" id="MFN2977100.1"/>
    </source>
</evidence>
<dbReference type="EMBL" id="JBJYXY010000001">
    <property type="protein sequence ID" value="MFN2977100.1"/>
    <property type="molecule type" value="Genomic_DNA"/>
</dbReference>
<dbReference type="EC" id="3.1.3.7" evidence="3"/>
<keyword evidence="3" id="KW-0378">Hydrolase</keyword>
<gene>
    <name evidence="3" type="ORF">ACK2TP_15110</name>
</gene>
<name>A0ABW9KQW7_9BACT</name>
<dbReference type="GO" id="GO:0008441">
    <property type="term" value="F:3'(2'),5'-bisphosphate nucleotidase activity"/>
    <property type="evidence" value="ECO:0007669"/>
    <property type="project" value="UniProtKB-EC"/>
</dbReference>
<evidence type="ECO:0000313" key="4">
    <source>
        <dbReference type="Proteomes" id="UP001634747"/>
    </source>
</evidence>
<sequence>MTSATASIPELPLPIVALPVGCYGASADLSTMAAAILGFQTFVVTSHARPDGDAVGSALACAEMLRYLGKQCDVVFADPIPQVYLTLPGVENIIHAGRVDPDRYDCAIVLECDSTARTGLRDLQLLPLLNIDHHITGCNFGALNWIDDAAAAVACLVYQLARFLQVPVTPAMATCLYTALFTDTGAFTYPGTAHGAFPVAQELIACGADADRIARDVLYSVSTAHIRLLGTALSRMQVHGATAWSYITLRDLAAFDATDEDSEGTVDYLISIAGVDAALFLREVPHDSGPQRFRASLRSKSDLDVSSVALEYGGGGHQRAAGCSIEGSLENVSSALLQGLQQRRGALG</sequence>
<keyword evidence="4" id="KW-1185">Reference proteome</keyword>
<evidence type="ECO:0000259" key="1">
    <source>
        <dbReference type="Pfam" id="PF01368"/>
    </source>
</evidence>
<dbReference type="PANTHER" id="PTHR47618">
    <property type="entry name" value="BIFUNCTIONAL OLIGORIBONUCLEASE AND PAP PHOSPHATASE NRNA"/>
    <property type="match status" value="1"/>
</dbReference>
<proteinExistence type="predicted"/>
<feature type="domain" description="DHHA1" evidence="2">
    <location>
        <begin position="255"/>
        <end position="334"/>
    </location>
</feature>
<protein>
    <submittedName>
        <fullName evidence="3">DHH family phosphoesterase</fullName>
        <ecNumber evidence="3">3.1.3.7</ecNumber>
    </submittedName>
</protein>
<dbReference type="Pfam" id="PF01368">
    <property type="entry name" value="DHH"/>
    <property type="match status" value="1"/>
</dbReference>
<comment type="caution">
    <text evidence="3">The sequence shown here is derived from an EMBL/GenBank/DDBJ whole genome shotgun (WGS) entry which is preliminary data.</text>
</comment>
<evidence type="ECO:0000259" key="2">
    <source>
        <dbReference type="Pfam" id="PF02272"/>
    </source>
</evidence>
<dbReference type="Gene3D" id="3.10.310.30">
    <property type="match status" value="1"/>
</dbReference>
<dbReference type="InterPro" id="IPR001667">
    <property type="entry name" value="DDH_dom"/>
</dbReference>
<reference evidence="3 4" key="1">
    <citation type="submission" date="2024-12" db="EMBL/GenBank/DDBJ databases">
        <authorList>
            <person name="Lee Y."/>
        </authorList>
    </citation>
    <scope>NUCLEOTIDE SEQUENCE [LARGE SCALE GENOMIC DNA]</scope>
    <source>
        <strain evidence="3 4">03SUJ4</strain>
    </source>
</reference>
<dbReference type="InterPro" id="IPR051319">
    <property type="entry name" value="Oligoribo/pAp-PDE_c-di-AMP_PDE"/>
</dbReference>
<organism evidence="3 4">
    <name type="scientific">Terriglobus aquaticus</name>
    <dbReference type="NCBI Taxonomy" id="940139"/>
    <lineage>
        <taxon>Bacteria</taxon>
        <taxon>Pseudomonadati</taxon>
        <taxon>Acidobacteriota</taxon>
        <taxon>Terriglobia</taxon>
        <taxon>Terriglobales</taxon>
        <taxon>Acidobacteriaceae</taxon>
        <taxon>Terriglobus</taxon>
    </lineage>
</organism>
<dbReference type="Pfam" id="PF02272">
    <property type="entry name" value="DHHA1"/>
    <property type="match status" value="1"/>
</dbReference>
<dbReference type="InterPro" id="IPR038763">
    <property type="entry name" value="DHH_sf"/>
</dbReference>
<dbReference type="PANTHER" id="PTHR47618:SF1">
    <property type="entry name" value="BIFUNCTIONAL OLIGORIBONUCLEASE AND PAP PHOSPHATASE NRNA"/>
    <property type="match status" value="1"/>
</dbReference>
<dbReference type="SUPFAM" id="SSF64182">
    <property type="entry name" value="DHH phosphoesterases"/>
    <property type="match status" value="1"/>
</dbReference>
<feature type="domain" description="DDH" evidence="1">
    <location>
        <begin position="42"/>
        <end position="179"/>
    </location>
</feature>
<dbReference type="Gene3D" id="3.90.1640.10">
    <property type="entry name" value="inorganic pyrophosphatase (n-terminal core)"/>
    <property type="match status" value="1"/>
</dbReference>
<dbReference type="RefSeq" id="WP_263414727.1">
    <property type="nucleotide sequence ID" value="NZ_BAABBH010000001.1"/>
</dbReference>
<dbReference type="Proteomes" id="UP001634747">
    <property type="component" value="Unassembled WGS sequence"/>
</dbReference>